<dbReference type="STRING" id="1618756.UV12_C0001G0050"/>
<evidence type="ECO:0000313" key="2">
    <source>
        <dbReference type="Proteomes" id="UP000034704"/>
    </source>
</evidence>
<dbReference type="EMBL" id="LCDG01000001">
    <property type="protein sequence ID" value="KKS48355.1"/>
    <property type="molecule type" value="Genomic_DNA"/>
</dbReference>
<dbReference type="AlphaFoldDB" id="A0A0G0ZHZ2"/>
<accession>A0A0G0ZHZ2</accession>
<proteinExistence type="predicted"/>
<organism evidence="1 2">
    <name type="scientific">Candidatus Nomurabacteria bacterium GW2011_GWC2_42_20</name>
    <dbReference type="NCBI Taxonomy" id="1618756"/>
    <lineage>
        <taxon>Bacteria</taxon>
        <taxon>Candidatus Nomuraibacteriota</taxon>
    </lineage>
</organism>
<name>A0A0G0ZHZ2_9BACT</name>
<comment type="caution">
    <text evidence="1">The sequence shown here is derived from an EMBL/GenBank/DDBJ whole genome shotgun (WGS) entry which is preliminary data.</text>
</comment>
<protein>
    <submittedName>
        <fullName evidence="1">Uncharacterized protein</fullName>
    </submittedName>
</protein>
<gene>
    <name evidence="1" type="ORF">UV12_C0001G0050</name>
</gene>
<evidence type="ECO:0000313" key="1">
    <source>
        <dbReference type="EMBL" id="KKS48355.1"/>
    </source>
</evidence>
<reference evidence="1 2" key="1">
    <citation type="journal article" date="2015" name="Nature">
        <title>rRNA introns, odd ribosomes, and small enigmatic genomes across a large radiation of phyla.</title>
        <authorList>
            <person name="Brown C.T."/>
            <person name="Hug L.A."/>
            <person name="Thomas B.C."/>
            <person name="Sharon I."/>
            <person name="Castelle C.J."/>
            <person name="Singh A."/>
            <person name="Wilkins M.J."/>
            <person name="Williams K.H."/>
            <person name="Banfield J.F."/>
        </authorList>
    </citation>
    <scope>NUCLEOTIDE SEQUENCE [LARGE SCALE GENOMIC DNA]</scope>
</reference>
<dbReference type="Proteomes" id="UP000034704">
    <property type="component" value="Unassembled WGS sequence"/>
</dbReference>
<sequence>MKFENPEFAAQRSLNNPEYLHPLIAEAAIKAREIKKEEAIDPVLFEGVYGSDAVARDIEYVRSMKAKFGSEDEVHKKYADVFEAIFYENAEMSNWLGENTHTVLTSEFDDIKNGMDVLVRLNDALRSFPYVGMGIDVTFGRNSVEKKIARVFGEIEKGQLGTVRYFMDPDYAQFKGELSSMPHIIVGVERRHVIELAGQWLRGEKRKLGENPIQLVVLQQIMTQLKSFRDHAEGIGRQDLVDIYNADISVFAPVLRDKRNMDISDYEDDPVIKELYRALEARKK</sequence>